<evidence type="ECO:0000313" key="1">
    <source>
        <dbReference type="EMBL" id="MFC6080559.1"/>
    </source>
</evidence>
<reference evidence="2" key="1">
    <citation type="journal article" date="2019" name="Int. J. Syst. Evol. Microbiol.">
        <title>The Global Catalogue of Microorganisms (GCM) 10K type strain sequencing project: providing services to taxonomists for standard genome sequencing and annotation.</title>
        <authorList>
            <consortium name="The Broad Institute Genomics Platform"/>
            <consortium name="The Broad Institute Genome Sequencing Center for Infectious Disease"/>
            <person name="Wu L."/>
            <person name="Ma J."/>
        </authorList>
    </citation>
    <scope>NUCLEOTIDE SEQUENCE [LARGE SCALE GENOMIC DNA]</scope>
    <source>
        <strain evidence="2">JCM 30346</strain>
    </source>
</reference>
<proteinExistence type="predicted"/>
<gene>
    <name evidence="1" type="ORF">ACFP1K_05275</name>
</gene>
<dbReference type="RefSeq" id="WP_380747462.1">
    <property type="nucleotide sequence ID" value="NZ_JBHSRF010000005.1"/>
</dbReference>
<keyword evidence="2" id="KW-1185">Reference proteome</keyword>
<protein>
    <submittedName>
        <fullName evidence="1">Uncharacterized protein</fullName>
    </submittedName>
</protein>
<dbReference type="Proteomes" id="UP001596137">
    <property type="component" value="Unassembled WGS sequence"/>
</dbReference>
<sequence>MINVRSYLRTSGGEFVAVDEFAGSLGDPDYVEGAIEVEVDGRAILGKDQWDYVDELWFYITDMVEEMRSTGQAATYFPDQPISLSFRRIAPAGRVMLTCEFEVSRERRTATLTEEELLAELRRSGGVFFERLAALLPGHSRSYSEALERLRA</sequence>
<name>A0ABW1NB23_9ACTN</name>
<dbReference type="EMBL" id="JBHSRF010000005">
    <property type="protein sequence ID" value="MFC6080559.1"/>
    <property type="molecule type" value="Genomic_DNA"/>
</dbReference>
<evidence type="ECO:0000313" key="2">
    <source>
        <dbReference type="Proteomes" id="UP001596137"/>
    </source>
</evidence>
<accession>A0ABW1NB23</accession>
<comment type="caution">
    <text evidence="1">The sequence shown here is derived from an EMBL/GenBank/DDBJ whole genome shotgun (WGS) entry which is preliminary data.</text>
</comment>
<organism evidence="1 2">
    <name type="scientific">Sphaerisporangium aureirubrum</name>
    <dbReference type="NCBI Taxonomy" id="1544736"/>
    <lineage>
        <taxon>Bacteria</taxon>
        <taxon>Bacillati</taxon>
        <taxon>Actinomycetota</taxon>
        <taxon>Actinomycetes</taxon>
        <taxon>Streptosporangiales</taxon>
        <taxon>Streptosporangiaceae</taxon>
        <taxon>Sphaerisporangium</taxon>
    </lineage>
</organism>